<protein>
    <submittedName>
        <fullName evidence="1">Uncharacterized protein</fullName>
    </submittedName>
</protein>
<dbReference type="AlphaFoldDB" id="A0AAP0PZY3"/>
<sequence length="158" mass="18588">MELNIGVWKECLCIFHNICKERADIIVMKEYGVKESYFVRRREEHTQAIPDQPTDEKQLYYDAAGDCSKERVYGLGPLAKRKRRYEDPKVPVRPGSRWCGVQSLMQLFKGLHSSSFRAEPVENVHGLRSKHLSSRHHRRHHHLRSIISRLGWIPLVHH</sequence>
<gene>
    <name evidence="1" type="ORF">Scep_005300</name>
</gene>
<comment type="caution">
    <text evidence="1">The sequence shown here is derived from an EMBL/GenBank/DDBJ whole genome shotgun (WGS) entry which is preliminary data.</text>
</comment>
<keyword evidence="2" id="KW-1185">Reference proteome</keyword>
<accession>A0AAP0PZY3</accession>
<proteinExistence type="predicted"/>
<dbReference type="EMBL" id="JBBNAG010000002">
    <property type="protein sequence ID" value="KAK9158726.1"/>
    <property type="molecule type" value="Genomic_DNA"/>
</dbReference>
<reference evidence="1 2" key="1">
    <citation type="submission" date="2024-01" db="EMBL/GenBank/DDBJ databases">
        <title>Genome assemblies of Stephania.</title>
        <authorList>
            <person name="Yang L."/>
        </authorList>
    </citation>
    <scope>NUCLEOTIDE SEQUENCE [LARGE SCALE GENOMIC DNA]</scope>
    <source>
        <strain evidence="1">JXDWG</strain>
        <tissue evidence="1">Leaf</tissue>
    </source>
</reference>
<evidence type="ECO:0000313" key="2">
    <source>
        <dbReference type="Proteomes" id="UP001419268"/>
    </source>
</evidence>
<name>A0AAP0PZY3_9MAGN</name>
<dbReference type="Proteomes" id="UP001419268">
    <property type="component" value="Unassembled WGS sequence"/>
</dbReference>
<evidence type="ECO:0000313" key="1">
    <source>
        <dbReference type="EMBL" id="KAK9158726.1"/>
    </source>
</evidence>
<organism evidence="1 2">
    <name type="scientific">Stephania cephalantha</name>
    <dbReference type="NCBI Taxonomy" id="152367"/>
    <lineage>
        <taxon>Eukaryota</taxon>
        <taxon>Viridiplantae</taxon>
        <taxon>Streptophyta</taxon>
        <taxon>Embryophyta</taxon>
        <taxon>Tracheophyta</taxon>
        <taxon>Spermatophyta</taxon>
        <taxon>Magnoliopsida</taxon>
        <taxon>Ranunculales</taxon>
        <taxon>Menispermaceae</taxon>
        <taxon>Menispermoideae</taxon>
        <taxon>Cissampelideae</taxon>
        <taxon>Stephania</taxon>
    </lineage>
</organism>